<evidence type="ECO:0000256" key="4">
    <source>
        <dbReference type="ARBA" id="ARBA00022737"/>
    </source>
</evidence>
<proteinExistence type="predicted"/>
<reference evidence="11 12" key="1">
    <citation type="journal article" date="2023" name="Int. J. Mol. Sci.">
        <title>De Novo Assembly and Annotation of 11 Diverse Shrub Willow (Salix) Genomes Reveals Novel Gene Organization in Sex-Linked Regions.</title>
        <authorList>
            <person name="Hyden B."/>
            <person name="Feng K."/>
            <person name="Yates T.B."/>
            <person name="Jawdy S."/>
            <person name="Cereghino C."/>
            <person name="Smart L.B."/>
            <person name="Muchero W."/>
        </authorList>
    </citation>
    <scope>NUCLEOTIDE SEQUENCE [LARGE SCALE GENOMIC DNA]</scope>
    <source>
        <tissue evidence="11">Shoot tip</tissue>
    </source>
</reference>
<comment type="subcellular location">
    <subcellularLocation>
        <location evidence="1">Membrane</location>
    </subcellularLocation>
</comment>
<dbReference type="PROSITE" id="PS00107">
    <property type="entry name" value="PROTEIN_KINASE_ATP"/>
    <property type="match status" value="1"/>
</dbReference>
<keyword evidence="3 9" id="KW-0812">Transmembrane</keyword>
<dbReference type="SUPFAM" id="SSF56112">
    <property type="entry name" value="Protein kinase-like (PK-like)"/>
    <property type="match status" value="1"/>
</dbReference>
<keyword evidence="8" id="KW-0547">Nucleotide-binding</keyword>
<keyword evidence="4" id="KW-0677">Repeat</keyword>
<evidence type="ECO:0000256" key="6">
    <source>
        <dbReference type="ARBA" id="ARBA00023136"/>
    </source>
</evidence>
<evidence type="ECO:0000256" key="7">
    <source>
        <dbReference type="ARBA" id="ARBA00023180"/>
    </source>
</evidence>
<keyword evidence="6 9" id="KW-0472">Membrane</keyword>
<dbReference type="InterPro" id="IPR032675">
    <property type="entry name" value="LRR_dom_sf"/>
</dbReference>
<dbReference type="InterPro" id="IPR017441">
    <property type="entry name" value="Protein_kinase_ATP_BS"/>
</dbReference>
<keyword evidence="12" id="KW-1185">Reference proteome</keyword>
<evidence type="ECO:0000256" key="2">
    <source>
        <dbReference type="ARBA" id="ARBA00022614"/>
    </source>
</evidence>
<protein>
    <recommendedName>
        <fullName evidence="10">Protein kinase domain-containing protein</fullName>
    </recommendedName>
</protein>
<evidence type="ECO:0000256" key="3">
    <source>
        <dbReference type="ARBA" id="ARBA00022692"/>
    </source>
</evidence>
<name>A0AAD6K476_9ROSI</name>
<accession>A0AAD6K476</accession>
<dbReference type="GO" id="GO:0005524">
    <property type="term" value="F:ATP binding"/>
    <property type="evidence" value="ECO:0007669"/>
    <property type="project" value="UniProtKB-UniRule"/>
</dbReference>
<keyword evidence="5 9" id="KW-1133">Transmembrane helix</keyword>
<dbReference type="InterPro" id="IPR001611">
    <property type="entry name" value="Leu-rich_rpt"/>
</dbReference>
<feature type="transmembrane region" description="Helical" evidence="9">
    <location>
        <begin position="310"/>
        <end position="332"/>
    </location>
</feature>
<dbReference type="GO" id="GO:0016020">
    <property type="term" value="C:membrane"/>
    <property type="evidence" value="ECO:0007669"/>
    <property type="project" value="UniProtKB-SubCell"/>
</dbReference>
<evidence type="ECO:0000256" key="1">
    <source>
        <dbReference type="ARBA" id="ARBA00004370"/>
    </source>
</evidence>
<keyword evidence="8" id="KW-0067">ATP-binding</keyword>
<dbReference type="InterPro" id="IPR050647">
    <property type="entry name" value="Plant_LRR-RLKs"/>
</dbReference>
<dbReference type="AlphaFoldDB" id="A0AAD6K476"/>
<dbReference type="Pfam" id="PF07714">
    <property type="entry name" value="PK_Tyr_Ser-Thr"/>
    <property type="match status" value="1"/>
</dbReference>
<dbReference type="PANTHER" id="PTHR48056">
    <property type="entry name" value="LRR RECEPTOR-LIKE SERINE/THREONINE-PROTEIN KINASE-RELATED"/>
    <property type="match status" value="1"/>
</dbReference>
<organism evidence="11 12">
    <name type="scientific">Salix udensis</name>
    <dbReference type="NCBI Taxonomy" id="889485"/>
    <lineage>
        <taxon>Eukaryota</taxon>
        <taxon>Viridiplantae</taxon>
        <taxon>Streptophyta</taxon>
        <taxon>Embryophyta</taxon>
        <taxon>Tracheophyta</taxon>
        <taxon>Spermatophyta</taxon>
        <taxon>Magnoliopsida</taxon>
        <taxon>eudicotyledons</taxon>
        <taxon>Gunneridae</taxon>
        <taxon>Pentapetalae</taxon>
        <taxon>rosids</taxon>
        <taxon>fabids</taxon>
        <taxon>Malpighiales</taxon>
        <taxon>Salicaceae</taxon>
        <taxon>Saliceae</taxon>
        <taxon>Salix</taxon>
    </lineage>
</organism>
<dbReference type="InterPro" id="IPR000719">
    <property type="entry name" value="Prot_kinase_dom"/>
</dbReference>
<evidence type="ECO:0000256" key="9">
    <source>
        <dbReference type="SAM" id="Phobius"/>
    </source>
</evidence>
<gene>
    <name evidence="11" type="ORF">OIU84_002504</name>
</gene>
<dbReference type="Gene3D" id="1.10.510.10">
    <property type="entry name" value="Transferase(Phosphotransferase) domain 1"/>
    <property type="match status" value="1"/>
</dbReference>
<dbReference type="FunFam" id="3.80.10.10:FF:000221">
    <property type="entry name" value="Leucine-rich repeat receptor-like protein kinase PXL1"/>
    <property type="match status" value="1"/>
</dbReference>
<dbReference type="Pfam" id="PF00560">
    <property type="entry name" value="LRR_1"/>
    <property type="match status" value="4"/>
</dbReference>
<dbReference type="Proteomes" id="UP001162972">
    <property type="component" value="Chromosome 11"/>
</dbReference>
<comment type="caution">
    <text evidence="11">The sequence shown here is derived from an EMBL/GenBank/DDBJ whole genome shotgun (WGS) entry which is preliminary data.</text>
</comment>
<feature type="domain" description="Protein kinase" evidence="10">
    <location>
        <begin position="367"/>
        <end position="531"/>
    </location>
</feature>
<dbReference type="PANTHER" id="PTHR48056:SF15">
    <property type="entry name" value="RECEPTOR-LIKE PROTEIN KINASE HSL1"/>
    <property type="match status" value="1"/>
</dbReference>
<keyword evidence="7" id="KW-0325">Glycoprotein</keyword>
<dbReference type="SMART" id="SM00220">
    <property type="entry name" value="S_TKc"/>
    <property type="match status" value="1"/>
</dbReference>
<sequence>MGKLTELKRFDASMNRLTGWIPDELCQLPLESLNLYENGFTGTLPPGIADSPNLYELRLFQNGLTGELPQNLGKNAPLRWLDVSNNHLTGQIPASLCQYGELEEILMIYNSFSGQIPESLSHCRSLTRVRLGYNRLSGEVPTGLWGLPRVSLFDLVNNSFSGPISKTVASAANLSKLIIDRNNFDGNLPEEIGFLANLSEFSGSENRFNGSLPGSIVNLKELGSLDLHGNALSGELPDGVNSWKKMNELNLANNAFSGNIPDGIAGNERSRHCLPRRCTRVALLGIPGLCGDIEGLCDGKGGGRDIGYAWLMRSVFALAVFLLIFGLVWFYFKYRNFKKARAADKSRWTLMSFHNLGFSEYEILDCLDEDNVIGSGSSGKVYKVVLSNGEAVAVKKLWGAPKKQSDDAEKGQVIQDNCFDAEVATLRSCGYIAPEYAYTLRVNEKSDIYSFGVVILELVTGKRPVDPDYGEKDLVNWVCTNIDQKGVDHVIDSKLDSCFKEEISKVLNIAILCTNPLPINRPSMRRVVKMLQEIGAENQSKTAKKDGKLTPYYYDDASDHGSVA</sequence>
<keyword evidence="2" id="KW-0433">Leucine-rich repeat</keyword>
<dbReference type="EMBL" id="JAPFFJ010000011">
    <property type="protein sequence ID" value="KAJ6416648.1"/>
    <property type="molecule type" value="Genomic_DNA"/>
</dbReference>
<dbReference type="GO" id="GO:0033612">
    <property type="term" value="F:receptor serine/threonine kinase binding"/>
    <property type="evidence" value="ECO:0007669"/>
    <property type="project" value="TreeGrafter"/>
</dbReference>
<dbReference type="Gene3D" id="3.80.10.10">
    <property type="entry name" value="Ribonuclease Inhibitor"/>
    <property type="match status" value="1"/>
</dbReference>
<evidence type="ECO:0000256" key="5">
    <source>
        <dbReference type="ARBA" id="ARBA00022989"/>
    </source>
</evidence>
<evidence type="ECO:0000313" key="12">
    <source>
        <dbReference type="Proteomes" id="UP001162972"/>
    </source>
</evidence>
<dbReference type="SUPFAM" id="SSF52047">
    <property type="entry name" value="RNI-like"/>
    <property type="match status" value="1"/>
</dbReference>
<dbReference type="GO" id="GO:0004672">
    <property type="term" value="F:protein kinase activity"/>
    <property type="evidence" value="ECO:0007669"/>
    <property type="project" value="InterPro"/>
</dbReference>
<dbReference type="InterPro" id="IPR001245">
    <property type="entry name" value="Ser-Thr/Tyr_kinase_cat_dom"/>
</dbReference>
<dbReference type="FunFam" id="3.80.10.10:FF:000383">
    <property type="entry name" value="Leucine-rich repeat receptor protein kinase EMS1"/>
    <property type="match status" value="1"/>
</dbReference>
<evidence type="ECO:0000259" key="10">
    <source>
        <dbReference type="SMART" id="SM00220"/>
    </source>
</evidence>
<evidence type="ECO:0000313" key="11">
    <source>
        <dbReference type="EMBL" id="KAJ6416648.1"/>
    </source>
</evidence>
<feature type="binding site" evidence="8">
    <location>
        <position position="403"/>
    </location>
    <ligand>
        <name>ATP</name>
        <dbReference type="ChEBI" id="CHEBI:30616"/>
    </ligand>
</feature>
<evidence type="ECO:0000256" key="8">
    <source>
        <dbReference type="PROSITE-ProRule" id="PRU10141"/>
    </source>
</evidence>
<dbReference type="InterPro" id="IPR011009">
    <property type="entry name" value="Kinase-like_dom_sf"/>
</dbReference>